<accession>A0AAD4QB05</accession>
<comment type="caution">
    <text evidence="7">The sequence shown here is derived from an EMBL/GenBank/DDBJ whole genome shotgun (WGS) entry which is preliminary data.</text>
</comment>
<feature type="transmembrane region" description="Helical" evidence="6">
    <location>
        <begin position="510"/>
        <end position="530"/>
    </location>
</feature>
<feature type="transmembrane region" description="Helical" evidence="6">
    <location>
        <begin position="484"/>
        <end position="504"/>
    </location>
</feature>
<evidence type="ECO:0000256" key="5">
    <source>
        <dbReference type="SAM" id="MobiDB-lite"/>
    </source>
</evidence>
<dbReference type="PANTHER" id="PTHR23507">
    <property type="entry name" value="ZGC:174356"/>
    <property type="match status" value="1"/>
</dbReference>
<dbReference type="InterPro" id="IPR011701">
    <property type="entry name" value="MFS"/>
</dbReference>
<feature type="region of interest" description="Disordered" evidence="5">
    <location>
        <begin position="451"/>
        <end position="479"/>
    </location>
</feature>
<dbReference type="SUPFAM" id="SSF103473">
    <property type="entry name" value="MFS general substrate transporter"/>
    <property type="match status" value="1"/>
</dbReference>
<protein>
    <submittedName>
        <fullName evidence="7">MFS general substrate transporter</fullName>
    </submittedName>
</protein>
<dbReference type="PANTHER" id="PTHR23507:SF1">
    <property type="entry name" value="FI18259P1-RELATED"/>
    <property type="match status" value="1"/>
</dbReference>
<dbReference type="Proteomes" id="UP001201163">
    <property type="component" value="Unassembled WGS sequence"/>
</dbReference>
<feature type="transmembrane region" description="Helical" evidence="6">
    <location>
        <begin position="585"/>
        <end position="604"/>
    </location>
</feature>
<feature type="transmembrane region" description="Helical" evidence="6">
    <location>
        <begin position="95"/>
        <end position="114"/>
    </location>
</feature>
<proteinExistence type="predicted"/>
<evidence type="ECO:0000313" key="7">
    <source>
        <dbReference type="EMBL" id="KAH8985716.1"/>
    </source>
</evidence>
<evidence type="ECO:0000256" key="2">
    <source>
        <dbReference type="ARBA" id="ARBA00022692"/>
    </source>
</evidence>
<feature type="compositionally biased region" description="Low complexity" evidence="5">
    <location>
        <begin position="461"/>
        <end position="476"/>
    </location>
</feature>
<dbReference type="InterPro" id="IPR036259">
    <property type="entry name" value="MFS_trans_sf"/>
</dbReference>
<name>A0AAD4QB05_9AGAM</name>
<feature type="transmembrane region" description="Helical" evidence="6">
    <location>
        <begin position="298"/>
        <end position="318"/>
    </location>
</feature>
<sequence>MTSTSPSPPRSPLSLRTGPSQHPYSSANTIPPEGQLGDEAAELLHEFVYSHSHASIEGLPNLNMYDGGGVDIDKVALEAQRGEHAARPWWRRASATWFVVLCPLTAVAMSALIAPRLQLFTDLVCKELDDRQWDPAGTGAGRDVGFVGTSRPVPCAADPVVQMNVTKLLTITATVQGVLSCLTAAFWGSFSDRYGRVRFLAFNVTARLLADAALVALAVAPEKVPGSYWILVYISALEGLIGGPSAAIAAFHAYIADCSDPATRSRIFSRLLGVLFTGVALGPSLGGLIEHLSGKLYVVFYIALGLHVITACFFWLIIPESLLPAQMDFARRAHRASNQGRFPSWVFGFFAPLTVFAPVARKDGVTPQKSLKKDWSLTWLALSYAPDSLVFGGVQYWFQYAAGRFNWTGEMARLRLFASNLLAAICRALYLTLGLPALLRFFASRRPPVQLPTQPGEPLNARAESPSLSARASSRSPMHTHTPALDLGIAKASLVLHAISFALIAVSKNAGMFVAASMLATLSIGYAPVVQSLSLELYTRRGGQTSEAGRLFGAMSVIQALGNQILGPSLFGIVYMKTVATFPEAMFYVFMVVVLLSLSFLFLVQIPPESNGKTEDGGVEVEVEAPAAATAIISAPVIVVDDGEASVRGRQLSRTPIS</sequence>
<feature type="region of interest" description="Disordered" evidence="5">
    <location>
        <begin position="1"/>
        <end position="35"/>
    </location>
</feature>
<evidence type="ECO:0000256" key="6">
    <source>
        <dbReference type="SAM" id="Phobius"/>
    </source>
</evidence>
<comment type="subcellular location">
    <subcellularLocation>
        <location evidence="1">Membrane</location>
        <topology evidence="1">Multi-pass membrane protein</topology>
    </subcellularLocation>
</comment>
<evidence type="ECO:0000256" key="4">
    <source>
        <dbReference type="ARBA" id="ARBA00023136"/>
    </source>
</evidence>
<feature type="transmembrane region" description="Helical" evidence="6">
    <location>
        <begin position="551"/>
        <end position="573"/>
    </location>
</feature>
<reference evidence="7" key="1">
    <citation type="submission" date="2022-01" db="EMBL/GenBank/DDBJ databases">
        <title>Comparative genomics reveals a dynamic genome evolution in the ectomycorrhizal milk-cap (Lactarius) mushrooms.</title>
        <authorList>
            <consortium name="DOE Joint Genome Institute"/>
            <person name="Lebreton A."/>
            <person name="Tang N."/>
            <person name="Kuo A."/>
            <person name="LaButti K."/>
            <person name="Drula E."/>
            <person name="Barry K."/>
            <person name="Clum A."/>
            <person name="Lipzen A."/>
            <person name="Mousain D."/>
            <person name="Ng V."/>
            <person name="Wang R."/>
            <person name="Wang X."/>
            <person name="Dai Y."/>
            <person name="Henrissat B."/>
            <person name="Grigoriev I.V."/>
            <person name="Guerin-Laguette A."/>
            <person name="Yu F."/>
            <person name="Martin F.M."/>
        </authorList>
    </citation>
    <scope>NUCLEOTIDE SEQUENCE</scope>
    <source>
        <strain evidence="7">QP</strain>
    </source>
</reference>
<keyword evidence="3 6" id="KW-1133">Transmembrane helix</keyword>
<organism evidence="7 8">
    <name type="scientific">Lactarius akahatsu</name>
    <dbReference type="NCBI Taxonomy" id="416441"/>
    <lineage>
        <taxon>Eukaryota</taxon>
        <taxon>Fungi</taxon>
        <taxon>Dikarya</taxon>
        <taxon>Basidiomycota</taxon>
        <taxon>Agaricomycotina</taxon>
        <taxon>Agaricomycetes</taxon>
        <taxon>Russulales</taxon>
        <taxon>Russulaceae</taxon>
        <taxon>Lactarius</taxon>
    </lineage>
</organism>
<evidence type="ECO:0000256" key="3">
    <source>
        <dbReference type="ARBA" id="ARBA00022989"/>
    </source>
</evidence>
<dbReference type="EMBL" id="JAKELL010000061">
    <property type="protein sequence ID" value="KAH8985716.1"/>
    <property type="molecule type" value="Genomic_DNA"/>
</dbReference>
<feature type="compositionally biased region" description="Pro residues" evidence="5">
    <location>
        <begin position="1"/>
        <end position="11"/>
    </location>
</feature>
<feature type="transmembrane region" description="Helical" evidence="6">
    <location>
        <begin position="418"/>
        <end position="439"/>
    </location>
</feature>
<evidence type="ECO:0000256" key="1">
    <source>
        <dbReference type="ARBA" id="ARBA00004141"/>
    </source>
</evidence>
<dbReference type="AlphaFoldDB" id="A0AAD4QB05"/>
<dbReference type="Gene3D" id="1.20.1250.20">
    <property type="entry name" value="MFS general substrate transporter like domains"/>
    <property type="match status" value="2"/>
</dbReference>
<feature type="transmembrane region" description="Helical" evidence="6">
    <location>
        <begin position="168"/>
        <end position="187"/>
    </location>
</feature>
<feature type="transmembrane region" description="Helical" evidence="6">
    <location>
        <begin position="267"/>
        <end position="286"/>
    </location>
</feature>
<keyword evidence="4 6" id="KW-0472">Membrane</keyword>
<keyword evidence="8" id="KW-1185">Reference proteome</keyword>
<keyword evidence="2 6" id="KW-0812">Transmembrane</keyword>
<dbReference type="GO" id="GO:0022857">
    <property type="term" value="F:transmembrane transporter activity"/>
    <property type="evidence" value="ECO:0007669"/>
    <property type="project" value="InterPro"/>
</dbReference>
<feature type="transmembrane region" description="Helical" evidence="6">
    <location>
        <begin position="377"/>
        <end position="398"/>
    </location>
</feature>
<evidence type="ECO:0000313" key="8">
    <source>
        <dbReference type="Proteomes" id="UP001201163"/>
    </source>
</evidence>
<gene>
    <name evidence="7" type="ORF">EDB92DRAFT_2027233</name>
</gene>
<feature type="transmembrane region" description="Helical" evidence="6">
    <location>
        <begin position="226"/>
        <end position="255"/>
    </location>
</feature>
<dbReference type="Pfam" id="PF07690">
    <property type="entry name" value="MFS_1"/>
    <property type="match status" value="1"/>
</dbReference>
<feature type="transmembrane region" description="Helical" evidence="6">
    <location>
        <begin position="199"/>
        <end position="220"/>
    </location>
</feature>
<dbReference type="GO" id="GO:0016020">
    <property type="term" value="C:membrane"/>
    <property type="evidence" value="ECO:0007669"/>
    <property type="project" value="UniProtKB-SubCell"/>
</dbReference>